<dbReference type="EMBL" id="JAIWYP010000007">
    <property type="protein sequence ID" value="KAH3801177.1"/>
    <property type="molecule type" value="Genomic_DNA"/>
</dbReference>
<name>A0A9D4FMS3_DREPO</name>
<sequence>MFLLRADLPHQFHILISDIDFQDVIGSGPSARSTRDAAGARQSQSRGGYKGHCQGKTVAVKSLGNCDNHNHVTLDNQSLNDCL</sequence>
<protein>
    <submittedName>
        <fullName evidence="2">Uncharacterized protein</fullName>
    </submittedName>
</protein>
<accession>A0A9D4FMS3</accession>
<feature type="region of interest" description="Disordered" evidence="1">
    <location>
        <begin position="29"/>
        <end position="52"/>
    </location>
</feature>
<reference evidence="2" key="1">
    <citation type="journal article" date="2019" name="bioRxiv">
        <title>The Genome of the Zebra Mussel, Dreissena polymorpha: A Resource for Invasive Species Research.</title>
        <authorList>
            <person name="McCartney M.A."/>
            <person name="Auch B."/>
            <person name="Kono T."/>
            <person name="Mallez S."/>
            <person name="Zhang Y."/>
            <person name="Obille A."/>
            <person name="Becker A."/>
            <person name="Abrahante J.E."/>
            <person name="Garbe J."/>
            <person name="Badalamenti J.P."/>
            <person name="Herman A."/>
            <person name="Mangelson H."/>
            <person name="Liachko I."/>
            <person name="Sullivan S."/>
            <person name="Sone E.D."/>
            <person name="Koren S."/>
            <person name="Silverstein K.A.T."/>
            <person name="Beckman K.B."/>
            <person name="Gohl D.M."/>
        </authorList>
    </citation>
    <scope>NUCLEOTIDE SEQUENCE</scope>
    <source>
        <strain evidence="2">Duluth1</strain>
        <tissue evidence="2">Whole animal</tissue>
    </source>
</reference>
<gene>
    <name evidence="2" type="ORF">DPMN_154824</name>
</gene>
<reference evidence="2" key="2">
    <citation type="submission" date="2020-11" db="EMBL/GenBank/DDBJ databases">
        <authorList>
            <person name="McCartney M.A."/>
            <person name="Auch B."/>
            <person name="Kono T."/>
            <person name="Mallez S."/>
            <person name="Becker A."/>
            <person name="Gohl D.M."/>
            <person name="Silverstein K.A.T."/>
            <person name="Koren S."/>
            <person name="Bechman K.B."/>
            <person name="Herman A."/>
            <person name="Abrahante J.E."/>
            <person name="Garbe J."/>
        </authorList>
    </citation>
    <scope>NUCLEOTIDE SEQUENCE</scope>
    <source>
        <strain evidence="2">Duluth1</strain>
        <tissue evidence="2">Whole animal</tissue>
    </source>
</reference>
<comment type="caution">
    <text evidence="2">The sequence shown here is derived from an EMBL/GenBank/DDBJ whole genome shotgun (WGS) entry which is preliminary data.</text>
</comment>
<dbReference type="Proteomes" id="UP000828390">
    <property type="component" value="Unassembled WGS sequence"/>
</dbReference>
<proteinExistence type="predicted"/>
<evidence type="ECO:0000313" key="2">
    <source>
        <dbReference type="EMBL" id="KAH3801177.1"/>
    </source>
</evidence>
<evidence type="ECO:0000256" key="1">
    <source>
        <dbReference type="SAM" id="MobiDB-lite"/>
    </source>
</evidence>
<organism evidence="2 3">
    <name type="scientific">Dreissena polymorpha</name>
    <name type="common">Zebra mussel</name>
    <name type="synonym">Mytilus polymorpha</name>
    <dbReference type="NCBI Taxonomy" id="45954"/>
    <lineage>
        <taxon>Eukaryota</taxon>
        <taxon>Metazoa</taxon>
        <taxon>Spiralia</taxon>
        <taxon>Lophotrochozoa</taxon>
        <taxon>Mollusca</taxon>
        <taxon>Bivalvia</taxon>
        <taxon>Autobranchia</taxon>
        <taxon>Heteroconchia</taxon>
        <taxon>Euheterodonta</taxon>
        <taxon>Imparidentia</taxon>
        <taxon>Neoheterodontei</taxon>
        <taxon>Myida</taxon>
        <taxon>Dreissenoidea</taxon>
        <taxon>Dreissenidae</taxon>
        <taxon>Dreissena</taxon>
    </lineage>
</organism>
<evidence type="ECO:0000313" key="3">
    <source>
        <dbReference type="Proteomes" id="UP000828390"/>
    </source>
</evidence>
<keyword evidence="3" id="KW-1185">Reference proteome</keyword>
<dbReference type="AlphaFoldDB" id="A0A9D4FMS3"/>